<sequence length="301" mass="33301">MKLLWLVFNGMLIGVSNIIPGVSGGTMAVSLGIYDDLIFSITHLMRNKKRSARFLLPLGVGIIVGVLFFSYAIEFLLSEFPFFTALIFVGLIIGGLPILNQEFKQSLRKKNEKVSLKHVLVFLFFVIFIIGFSLMQEPAMDSSSLVFSFSMVLIMFVLGVIASATMIIPGVSGSLVLMVLGYYYPLIQLLNLFFKNSLTFNWVGIFENLLLIFPFGIGVIVGVFVISKLLEFLFLNFPSITYSGILGLVIASPFSVLYNTDAFSSLSSENMGPTLLVGIALMALSFYITFYLGKLEDKITE</sequence>
<feature type="transmembrane region" description="Helical" evidence="1">
    <location>
        <begin position="119"/>
        <end position="135"/>
    </location>
</feature>
<dbReference type="RefSeq" id="WP_073297081.1">
    <property type="nucleotide sequence ID" value="NZ_FQUF01000011.1"/>
</dbReference>
<evidence type="ECO:0000256" key="1">
    <source>
        <dbReference type="SAM" id="Phobius"/>
    </source>
</evidence>
<dbReference type="AlphaFoldDB" id="A0A1M4VBA7"/>
<feature type="transmembrane region" description="Helical" evidence="1">
    <location>
        <begin position="200"/>
        <end position="226"/>
    </location>
</feature>
<evidence type="ECO:0000313" key="2">
    <source>
        <dbReference type="EMBL" id="SHE66108.1"/>
    </source>
</evidence>
<feature type="transmembrane region" description="Helical" evidence="1">
    <location>
        <begin position="6"/>
        <end position="34"/>
    </location>
</feature>
<dbReference type="Proteomes" id="UP000184128">
    <property type="component" value="Unassembled WGS sequence"/>
</dbReference>
<feature type="transmembrane region" description="Helical" evidence="1">
    <location>
        <begin position="233"/>
        <end position="254"/>
    </location>
</feature>
<reference evidence="2 3" key="1">
    <citation type="submission" date="2016-11" db="EMBL/GenBank/DDBJ databases">
        <authorList>
            <person name="Jaros S."/>
            <person name="Januszkiewicz K."/>
            <person name="Wedrychowicz H."/>
        </authorList>
    </citation>
    <scope>NUCLEOTIDE SEQUENCE [LARGE SCALE GENOMIC DNA]</scope>
    <source>
        <strain evidence="2 3">DSM 15692</strain>
    </source>
</reference>
<dbReference type="OrthoDB" id="9793746at2"/>
<dbReference type="PANTHER" id="PTHR37308:SF1">
    <property type="entry name" value="POLYPRENYL-PHOSPHATE TRANSPORTER"/>
    <property type="match status" value="1"/>
</dbReference>
<keyword evidence="3" id="KW-1185">Reference proteome</keyword>
<feature type="transmembrane region" description="Helical" evidence="1">
    <location>
        <begin position="80"/>
        <end position="99"/>
    </location>
</feature>
<name>A0A1M4VBA7_9LACT</name>
<feature type="transmembrane region" description="Helical" evidence="1">
    <location>
        <begin position="175"/>
        <end position="194"/>
    </location>
</feature>
<proteinExistence type="predicted"/>
<keyword evidence="1" id="KW-0472">Membrane</keyword>
<keyword evidence="1" id="KW-1133">Transmembrane helix</keyword>
<feature type="transmembrane region" description="Helical" evidence="1">
    <location>
        <begin position="274"/>
        <end position="293"/>
    </location>
</feature>
<keyword evidence="1" id="KW-0812">Transmembrane</keyword>
<dbReference type="InterPro" id="IPR007163">
    <property type="entry name" value="VCA0040-like"/>
</dbReference>
<dbReference type="PANTHER" id="PTHR37308">
    <property type="entry name" value="INTEGRAL MEMBRANE PROTEIN"/>
    <property type="match status" value="1"/>
</dbReference>
<dbReference type="Pfam" id="PF04018">
    <property type="entry name" value="VCA0040-like"/>
    <property type="match status" value="1"/>
</dbReference>
<gene>
    <name evidence="2" type="ORF">SAMN02745249_00862</name>
</gene>
<dbReference type="EMBL" id="FQUF01000011">
    <property type="protein sequence ID" value="SHE66108.1"/>
    <property type="molecule type" value="Genomic_DNA"/>
</dbReference>
<feature type="transmembrane region" description="Helical" evidence="1">
    <location>
        <begin position="147"/>
        <end position="168"/>
    </location>
</feature>
<feature type="transmembrane region" description="Helical" evidence="1">
    <location>
        <begin position="54"/>
        <end position="74"/>
    </location>
</feature>
<dbReference type="STRING" id="1121025.SAMN02745249_00862"/>
<protein>
    <submittedName>
        <fullName evidence="2">Putative membrane protein</fullName>
    </submittedName>
</protein>
<organism evidence="2 3">
    <name type="scientific">Atopostipes suicloacalis DSM 15692</name>
    <dbReference type="NCBI Taxonomy" id="1121025"/>
    <lineage>
        <taxon>Bacteria</taxon>
        <taxon>Bacillati</taxon>
        <taxon>Bacillota</taxon>
        <taxon>Bacilli</taxon>
        <taxon>Lactobacillales</taxon>
        <taxon>Carnobacteriaceae</taxon>
        <taxon>Atopostipes</taxon>
    </lineage>
</organism>
<evidence type="ECO:0000313" key="3">
    <source>
        <dbReference type="Proteomes" id="UP000184128"/>
    </source>
</evidence>
<accession>A0A1M4VBA7</accession>